<reference evidence="3 5" key="2">
    <citation type="submission" date="2018-01" db="EMBL/GenBank/DDBJ databases">
        <title>Whole genome sequence of Azospirillum brasilense REC3 isolated from strawberry roots.</title>
        <authorList>
            <person name="Fontana C.A."/>
            <person name="Salazar S.M."/>
            <person name="Bassi D."/>
            <person name="Puglisi E."/>
            <person name="Lovaisa N.C."/>
            <person name="Toffoli L.M."/>
            <person name="Pedraza R."/>
            <person name="Cocconcelli P.S."/>
        </authorList>
    </citation>
    <scope>NUCLEOTIDE SEQUENCE [LARGE SCALE GENOMIC DNA]</scope>
    <source>
        <strain evidence="3 5">REC3</strain>
        <plasmid evidence="3">p7unnamed</plasmid>
    </source>
</reference>
<feature type="transmembrane region" description="Helical" evidence="1">
    <location>
        <begin position="56"/>
        <end position="75"/>
    </location>
</feature>
<evidence type="ECO:0000313" key="2">
    <source>
        <dbReference type="EMBL" id="AIB15291.1"/>
    </source>
</evidence>
<geneLocation type="plasmid" evidence="3">
    <name>p7unnamed</name>
</geneLocation>
<protein>
    <submittedName>
        <fullName evidence="2">Membrane protein</fullName>
    </submittedName>
</protein>
<feature type="transmembrane region" description="Helical" evidence="1">
    <location>
        <begin position="23"/>
        <end position="44"/>
    </location>
</feature>
<evidence type="ECO:0000313" key="4">
    <source>
        <dbReference type="Proteomes" id="UP000027186"/>
    </source>
</evidence>
<organism evidence="2 4">
    <name type="scientific">Azospirillum argentinense</name>
    <dbReference type="NCBI Taxonomy" id="2970906"/>
    <lineage>
        <taxon>Bacteria</taxon>
        <taxon>Pseudomonadati</taxon>
        <taxon>Pseudomonadota</taxon>
        <taxon>Alphaproteobacteria</taxon>
        <taxon>Rhodospirillales</taxon>
        <taxon>Azospirillaceae</taxon>
        <taxon>Azospirillum</taxon>
    </lineage>
</organism>
<name>A0A060DN00_9PROT</name>
<sequence>MADASSARNTQAPIRPDWWSKSVAGVVLGFSLAIAMAGLFAWIGPGGPAAVNKLQFIMWLVAPIWLGVASVCFLFRSGRQAWMWLGCANILAHTALLAARSPLLH</sequence>
<dbReference type="AlphaFoldDB" id="A0A060DN00"/>
<accession>A0A2K1G209</accession>
<keyword evidence="1" id="KW-0812">Transmembrane</keyword>
<keyword evidence="1" id="KW-1133">Transmembrane helix</keyword>
<accession>A0A060DN00</accession>
<keyword evidence="1" id="KW-0472">Membrane</keyword>
<evidence type="ECO:0000313" key="3">
    <source>
        <dbReference type="EMBL" id="PNQ98719.1"/>
    </source>
</evidence>
<feature type="transmembrane region" description="Helical" evidence="1">
    <location>
        <begin position="82"/>
        <end position="99"/>
    </location>
</feature>
<dbReference type="OrthoDB" id="7509319at2"/>
<dbReference type="EMBL" id="POWG01000010">
    <property type="protein sequence ID" value="PNQ98719.1"/>
    <property type="molecule type" value="Genomic_DNA"/>
</dbReference>
<gene>
    <name evidence="2" type="ORF">ABAZ39_25695</name>
    <name evidence="3" type="ORF">C1S70_11210</name>
</gene>
<evidence type="ECO:0000256" key="1">
    <source>
        <dbReference type="SAM" id="Phobius"/>
    </source>
</evidence>
<proteinExistence type="predicted"/>
<keyword evidence="2" id="KW-0614">Plasmid</keyword>
<geneLocation type="plasmid" evidence="2 4">
    <name>AbAZ39_p2</name>
</geneLocation>
<dbReference type="Proteomes" id="UP000027186">
    <property type="component" value="Plasmid AbAZ39_p2"/>
</dbReference>
<dbReference type="Proteomes" id="UP000236268">
    <property type="component" value="Unassembled WGS sequence"/>
</dbReference>
<reference evidence="2 4" key="1">
    <citation type="journal article" date="2014" name="Genome Announc.">
        <title>Complete Genome Sequence of the Model Rhizosphere Strain Azospirillum brasilense Az39, Successfully Applied in Agriculture.</title>
        <authorList>
            <person name="Rivera D."/>
            <person name="Revale S."/>
            <person name="Molina R."/>
            <person name="Gualpa J."/>
            <person name="Puente M."/>
            <person name="Maroniche G."/>
            <person name="Paris G."/>
            <person name="Baker D."/>
            <person name="Clavijo B."/>
            <person name="McLay K."/>
            <person name="Spaepen S."/>
            <person name="Perticari A."/>
            <person name="Vazquez M."/>
            <person name="Wisniewski-Dye F."/>
            <person name="Watkins C."/>
            <person name="Martinez-Abarca F."/>
            <person name="Vanderleyden J."/>
            <person name="Cassan F."/>
        </authorList>
    </citation>
    <scope>NUCLEOTIDE SEQUENCE [LARGE SCALE GENOMIC DNA]</scope>
    <source>
        <strain evidence="2 4">Az39</strain>
        <plasmid evidence="2">AbAZ39_p2</plasmid>
    </source>
</reference>
<dbReference type="RefSeq" id="WP_040136707.1">
    <property type="nucleotide sequence ID" value="NZ_CP007795.1"/>
</dbReference>
<dbReference type="KEGG" id="abq:ABAZ39_25695"/>
<dbReference type="EMBL" id="CP007795">
    <property type="protein sequence ID" value="AIB15291.1"/>
    <property type="molecule type" value="Genomic_DNA"/>
</dbReference>
<evidence type="ECO:0000313" key="5">
    <source>
        <dbReference type="Proteomes" id="UP000236268"/>
    </source>
</evidence>